<evidence type="ECO:0000256" key="2">
    <source>
        <dbReference type="ARBA" id="ARBA00022448"/>
    </source>
</evidence>
<evidence type="ECO:0000256" key="6">
    <source>
        <dbReference type="ARBA" id="ARBA00022989"/>
    </source>
</evidence>
<name>A0A1I4HV14_9BACI</name>
<comment type="subcellular location">
    <subcellularLocation>
        <location evidence="1">Cell inner membrane</location>
        <topology evidence="1">Multi-pass membrane protein</topology>
    </subcellularLocation>
</comment>
<dbReference type="Proteomes" id="UP000198565">
    <property type="component" value="Unassembled WGS sequence"/>
</dbReference>
<evidence type="ECO:0000256" key="3">
    <source>
        <dbReference type="ARBA" id="ARBA00022475"/>
    </source>
</evidence>
<dbReference type="Pfam" id="PF04290">
    <property type="entry name" value="DctQ"/>
    <property type="match status" value="1"/>
</dbReference>
<dbReference type="InterPro" id="IPR055348">
    <property type="entry name" value="DctQ"/>
</dbReference>
<keyword evidence="6 9" id="KW-1133">Transmembrane helix</keyword>
<evidence type="ECO:0000256" key="1">
    <source>
        <dbReference type="ARBA" id="ARBA00004429"/>
    </source>
</evidence>
<feature type="domain" description="Tripartite ATP-independent periplasmic transporters DctQ component" evidence="10">
    <location>
        <begin position="25"/>
        <end position="154"/>
    </location>
</feature>
<dbReference type="PANTHER" id="PTHR35011">
    <property type="entry name" value="2,3-DIKETO-L-GULONATE TRAP TRANSPORTER SMALL PERMEASE PROTEIN YIAM"/>
    <property type="match status" value="1"/>
</dbReference>
<dbReference type="GO" id="GO:0015740">
    <property type="term" value="P:C4-dicarboxylate transport"/>
    <property type="evidence" value="ECO:0007669"/>
    <property type="project" value="TreeGrafter"/>
</dbReference>
<evidence type="ECO:0000256" key="4">
    <source>
        <dbReference type="ARBA" id="ARBA00022519"/>
    </source>
</evidence>
<dbReference type="RefSeq" id="WP_091481044.1">
    <property type="nucleotide sequence ID" value="NZ_FOTR01000001.1"/>
</dbReference>
<evidence type="ECO:0000259" key="10">
    <source>
        <dbReference type="Pfam" id="PF04290"/>
    </source>
</evidence>
<comment type="similarity">
    <text evidence="8">Belongs to the TRAP transporter small permease family.</text>
</comment>
<keyword evidence="12" id="KW-1185">Reference proteome</keyword>
<keyword evidence="5 9" id="KW-0812">Transmembrane</keyword>
<evidence type="ECO:0000313" key="12">
    <source>
        <dbReference type="Proteomes" id="UP000198565"/>
    </source>
</evidence>
<dbReference type="STRING" id="334253.SAMN04487943_101665"/>
<dbReference type="OrthoDB" id="9815614at2"/>
<dbReference type="GO" id="GO:0005886">
    <property type="term" value="C:plasma membrane"/>
    <property type="evidence" value="ECO:0007669"/>
    <property type="project" value="UniProtKB-SubCell"/>
</dbReference>
<keyword evidence="7 9" id="KW-0472">Membrane</keyword>
<feature type="transmembrane region" description="Helical" evidence="9">
    <location>
        <begin position="127"/>
        <end position="146"/>
    </location>
</feature>
<gene>
    <name evidence="11" type="ORF">SAMN04487943_101665</name>
</gene>
<dbReference type="PANTHER" id="PTHR35011:SF2">
    <property type="entry name" value="2,3-DIKETO-L-GULONATE TRAP TRANSPORTER SMALL PERMEASE PROTEIN YIAM"/>
    <property type="match status" value="1"/>
</dbReference>
<reference evidence="12" key="1">
    <citation type="submission" date="2016-10" db="EMBL/GenBank/DDBJ databases">
        <authorList>
            <person name="Varghese N."/>
            <person name="Submissions S."/>
        </authorList>
    </citation>
    <scope>NUCLEOTIDE SEQUENCE [LARGE SCALE GENOMIC DNA]</scope>
    <source>
        <strain evidence="12">CGMCC 1.4250</strain>
    </source>
</reference>
<feature type="transmembrane region" description="Helical" evidence="9">
    <location>
        <begin position="86"/>
        <end position="107"/>
    </location>
</feature>
<evidence type="ECO:0000256" key="9">
    <source>
        <dbReference type="SAM" id="Phobius"/>
    </source>
</evidence>
<evidence type="ECO:0000313" key="11">
    <source>
        <dbReference type="EMBL" id="SFL46015.1"/>
    </source>
</evidence>
<proteinExistence type="inferred from homology"/>
<keyword evidence="2" id="KW-0813">Transport</keyword>
<keyword evidence="4" id="KW-0997">Cell inner membrane</keyword>
<dbReference type="EMBL" id="FOTR01000001">
    <property type="protein sequence ID" value="SFL46015.1"/>
    <property type="molecule type" value="Genomic_DNA"/>
</dbReference>
<keyword evidence="3" id="KW-1003">Cell membrane</keyword>
<evidence type="ECO:0000256" key="5">
    <source>
        <dbReference type="ARBA" id="ARBA00022692"/>
    </source>
</evidence>
<dbReference type="InterPro" id="IPR007387">
    <property type="entry name" value="TRAP_DctQ"/>
</dbReference>
<dbReference type="AlphaFoldDB" id="A0A1I4HV14"/>
<evidence type="ECO:0000256" key="8">
    <source>
        <dbReference type="ARBA" id="ARBA00038436"/>
    </source>
</evidence>
<accession>A0A1I4HV14</accession>
<feature type="transmembrane region" description="Helical" evidence="9">
    <location>
        <begin position="48"/>
        <end position="65"/>
    </location>
</feature>
<sequence>MKKFNQVVNHIEESFAVFSMIVASILIFVQVILRYLFNFSLIWSEETARFLVIWLVLIGSSIAVREKGHATVDALVAFLPSAGKKFFSIFANLAGIVFCLIMILAGSEMVSSVVELGNVTPALGVPMAIPYLTVPVGGGLMLFRFVQMLVVDVKRSYSDDQGQPEEVMEK</sequence>
<evidence type="ECO:0000256" key="7">
    <source>
        <dbReference type="ARBA" id="ARBA00023136"/>
    </source>
</evidence>
<dbReference type="GO" id="GO:0022857">
    <property type="term" value="F:transmembrane transporter activity"/>
    <property type="evidence" value="ECO:0007669"/>
    <property type="project" value="TreeGrafter"/>
</dbReference>
<feature type="transmembrane region" description="Helical" evidence="9">
    <location>
        <begin position="15"/>
        <end position="36"/>
    </location>
</feature>
<organism evidence="11 12">
    <name type="scientific">Gracilibacillus orientalis</name>
    <dbReference type="NCBI Taxonomy" id="334253"/>
    <lineage>
        <taxon>Bacteria</taxon>
        <taxon>Bacillati</taxon>
        <taxon>Bacillota</taxon>
        <taxon>Bacilli</taxon>
        <taxon>Bacillales</taxon>
        <taxon>Bacillaceae</taxon>
        <taxon>Gracilibacillus</taxon>
    </lineage>
</organism>
<protein>
    <submittedName>
        <fullName evidence="11">C4-dicarboxylate transporter, DctQ subunit</fullName>
    </submittedName>
</protein>